<evidence type="ECO:0000256" key="5">
    <source>
        <dbReference type="ARBA" id="ARBA00022605"/>
    </source>
</evidence>
<comment type="function">
    <text evidence="1 10">Catalyzes the transfer of a methyl group from 5-methyltetrahydrofolate to homocysteine resulting in methionine formation.</text>
</comment>
<feature type="binding site" evidence="10">
    <location>
        <begin position="18"/>
        <end position="21"/>
    </location>
    <ligand>
        <name>5-methyltetrahydropteroyltri-L-glutamate</name>
        <dbReference type="ChEBI" id="CHEBI:58207"/>
    </ligand>
</feature>
<dbReference type="HAMAP" id="MF_00172">
    <property type="entry name" value="Meth_synth"/>
    <property type="match status" value="1"/>
</dbReference>
<dbReference type="Gene3D" id="3.20.20.210">
    <property type="match status" value="2"/>
</dbReference>
<evidence type="ECO:0000256" key="8">
    <source>
        <dbReference type="ARBA" id="ARBA00022833"/>
    </source>
</evidence>
<dbReference type="PIRSF" id="PIRSF000382">
    <property type="entry name" value="MeTrfase_B12_ind"/>
    <property type="match status" value="1"/>
</dbReference>
<evidence type="ECO:0000256" key="9">
    <source>
        <dbReference type="ARBA" id="ARBA00023167"/>
    </source>
</evidence>
<feature type="binding site" evidence="10">
    <location>
        <position position="586"/>
    </location>
    <ligand>
        <name>5-methyltetrahydropteroyltri-L-glutamate</name>
        <dbReference type="ChEBI" id="CHEBI:58207"/>
    </ligand>
</feature>
<comment type="pathway">
    <text evidence="2 10">Amino-acid biosynthesis; L-methionine biosynthesis via de novo pathway; L-methionine from L-homocysteine (MetE route): step 1/1.</text>
</comment>
<reference evidence="13" key="1">
    <citation type="submission" date="2022-10" db="EMBL/GenBank/DDBJ databases">
        <title>Luteolibacter sp. GHJ8, whole genome shotgun sequencing project.</title>
        <authorList>
            <person name="Zhao G."/>
            <person name="Shen L."/>
        </authorList>
    </citation>
    <scope>NUCLEOTIDE SEQUENCE</scope>
    <source>
        <strain evidence="13">GHJ8</strain>
    </source>
</reference>
<dbReference type="Pfam" id="PF01717">
    <property type="entry name" value="Meth_synt_2"/>
    <property type="match status" value="1"/>
</dbReference>
<feature type="binding site" evidence="10">
    <location>
        <begin position="456"/>
        <end position="458"/>
    </location>
    <ligand>
        <name>L-methionine</name>
        <dbReference type="ChEBI" id="CHEBI:57844"/>
    </ligand>
</feature>
<dbReference type="GO" id="GO:0032259">
    <property type="term" value="P:methylation"/>
    <property type="evidence" value="ECO:0007669"/>
    <property type="project" value="UniProtKB-KW"/>
</dbReference>
<feature type="binding site" evidence="10">
    <location>
        <position position="751"/>
    </location>
    <ligand>
        <name>Zn(2+)</name>
        <dbReference type="ChEBI" id="CHEBI:29105"/>
        <note>catalytic</note>
    </ligand>
</feature>
<keyword evidence="10" id="KW-0677">Repeat</keyword>
<feature type="active site" description="Proton donor" evidence="10">
    <location>
        <position position="719"/>
    </location>
</feature>
<sequence length="783" mass="86656">MSKIRTHILGYPRIGEQRELKKATELYWKGEIPAPALESVGKELRKHHWKKQQAAGIDLVPCNDFSFYDQVLDAICLFGNVPARFGWDGGSVSLQTLFAIARGARDSKAAGSECCGGSCGSGSAGFASEMTKWFDTNYHYIVPEFKADTQFKLSTTKIFDEFKEAQALGLNAKPVLVGPVTYLTLGKVQDSANPDFDRFELLDRLLPVYEEVIAKLAAEGAEWIQIDEPVFALDLSERQKECFIESYARLAKAAGSAKLLVATYFGELRDNLALFLGLPVAALHYDAVRGEAEVDALLNAFPADKILSLGVIDGRNIWKNNYDASLAILEQAKAKLGAARLWVSASSSLLHSPVSLASEKKLDAEIKDWLAFADEKLVEIVTLAGLLSGSGDSAALEANRASQKRRRESRRIHNPAVKARVAAITAADGKRDSVFAVRQEVQREKLGLPLFPTTTIGSFPQTAEVRAARAKWKKSALSDAEYDAFLKEETRKCIEWQDEIGIDMPVHGEFERNDMVEYFGEQLEGYVFSQFGWVQSYGSRCVKPPILFGDITRPKPMTVGWTSFAQSVTKNPMKGMLTGPVTILNWSFVRDDQPRSVSCKQLALAIRDEVLDLEKAGVRVIQIDEAALREGLPLRKSQWQEYLDWAVESFRITANGVKDETQIHTHMCYSEFNDIIGAIAGMDADVITIETSRSNMELLDAFVEFKYPNEIGPGVYDIHSPRIPSVEQMESLIKKAGAVIPAGNLWVNPDCGLKTRGWEEVRPALINMVEAARKLRAAALAAV</sequence>
<feature type="binding site" evidence="10">
    <location>
        <position position="690"/>
    </location>
    <ligand>
        <name>Zn(2+)</name>
        <dbReference type="ChEBI" id="CHEBI:29105"/>
        <note>catalytic</note>
    </ligand>
</feature>
<keyword evidence="14" id="KW-1185">Reference proteome</keyword>
<evidence type="ECO:0000256" key="7">
    <source>
        <dbReference type="ARBA" id="ARBA00022723"/>
    </source>
</evidence>
<name>A0ABT3GAI4_9BACT</name>
<accession>A0ABT3GAI4</accession>
<keyword evidence="8 10" id="KW-0862">Zinc</keyword>
<comment type="cofactor">
    <cofactor evidence="10">
        <name>Zn(2+)</name>
        <dbReference type="ChEBI" id="CHEBI:29105"/>
    </cofactor>
    <text evidence="10">Binds 1 zinc ion per subunit.</text>
</comment>
<feature type="binding site" evidence="10">
    <location>
        <position position="624"/>
    </location>
    <ligand>
        <name>L-methionine</name>
        <dbReference type="ChEBI" id="CHEBI:57844"/>
    </ligand>
</feature>
<dbReference type="InterPro" id="IPR006276">
    <property type="entry name" value="Cobalamin-indep_Met_synthase"/>
</dbReference>
<dbReference type="InterPro" id="IPR002629">
    <property type="entry name" value="Met_Synth_C/arc"/>
</dbReference>
<dbReference type="Proteomes" id="UP001165653">
    <property type="component" value="Unassembled WGS sequence"/>
</dbReference>
<dbReference type="PANTHER" id="PTHR30519">
    <property type="entry name" value="5-METHYLTETRAHYDROPTEROYLTRIGLUTAMATE--HOMOCYSTEINE METHYLTRANSFERASE"/>
    <property type="match status" value="1"/>
</dbReference>
<organism evidence="13 14">
    <name type="scientific">Luteolibacter rhizosphaerae</name>
    <dbReference type="NCBI Taxonomy" id="2989719"/>
    <lineage>
        <taxon>Bacteria</taxon>
        <taxon>Pseudomonadati</taxon>
        <taxon>Verrucomicrobiota</taxon>
        <taxon>Verrucomicrobiia</taxon>
        <taxon>Verrucomicrobiales</taxon>
        <taxon>Verrucomicrobiaceae</taxon>
        <taxon>Luteolibacter</taxon>
    </lineage>
</organism>
<dbReference type="EC" id="2.1.1.14" evidence="10"/>
<keyword evidence="9 10" id="KW-0486">Methionine biosynthesis</keyword>
<feature type="binding site" evidence="10">
    <location>
        <begin position="456"/>
        <end position="458"/>
    </location>
    <ligand>
        <name>L-homocysteine</name>
        <dbReference type="ChEBI" id="CHEBI:58199"/>
    </ligand>
</feature>
<dbReference type="GO" id="GO:0003871">
    <property type="term" value="F:5-methyltetrahydropteroyltriglutamate-homocysteine S-methyltransferase activity"/>
    <property type="evidence" value="ECO:0007669"/>
    <property type="project" value="UniProtKB-EC"/>
</dbReference>
<gene>
    <name evidence="10 13" type="primary">metE</name>
    <name evidence="13" type="ORF">OJ996_21850</name>
</gene>
<comment type="caution">
    <text evidence="13">The sequence shown here is derived from an EMBL/GenBank/DDBJ whole genome shotgun (WGS) entry which is preliminary data.</text>
</comment>
<evidence type="ECO:0000256" key="2">
    <source>
        <dbReference type="ARBA" id="ARBA00004681"/>
    </source>
</evidence>
<proteinExistence type="inferred from homology"/>
<keyword evidence="7 10" id="KW-0479">Metal-binding</keyword>
<comment type="similarity">
    <text evidence="3 10">Belongs to the vitamin-B12 independent methionine synthase family.</text>
</comment>
<keyword evidence="6 10" id="KW-0808">Transferase</keyword>
<dbReference type="CDD" id="cd03311">
    <property type="entry name" value="CIMS_C_terminal_like"/>
    <property type="match status" value="1"/>
</dbReference>
<protein>
    <recommendedName>
        <fullName evidence="10">5-methyltetrahydropteroyltriglutamate--homocysteine methyltransferase</fullName>
        <ecNumber evidence="10">2.1.1.14</ecNumber>
    </recommendedName>
    <alternativeName>
        <fullName evidence="10">Cobalamin-independent methionine synthase</fullName>
    </alternativeName>
    <alternativeName>
        <fullName evidence="10">Methionine synthase, vitamin-B12 independent isozyme</fullName>
    </alternativeName>
</protein>
<dbReference type="NCBIfam" id="TIGR01371">
    <property type="entry name" value="met_syn_B12ind"/>
    <property type="match status" value="1"/>
</dbReference>
<evidence type="ECO:0000259" key="12">
    <source>
        <dbReference type="Pfam" id="PF08267"/>
    </source>
</evidence>
<evidence type="ECO:0000256" key="4">
    <source>
        <dbReference type="ARBA" id="ARBA00022603"/>
    </source>
</evidence>
<evidence type="ECO:0000256" key="1">
    <source>
        <dbReference type="ARBA" id="ARBA00002777"/>
    </source>
</evidence>
<dbReference type="EMBL" id="JAPDDR010000013">
    <property type="protein sequence ID" value="MCW1916250.1"/>
    <property type="molecule type" value="Genomic_DNA"/>
</dbReference>
<dbReference type="InterPro" id="IPR038071">
    <property type="entry name" value="UROD/MetE-like_sf"/>
</dbReference>
<evidence type="ECO:0000256" key="6">
    <source>
        <dbReference type="ARBA" id="ARBA00022679"/>
    </source>
</evidence>
<evidence type="ECO:0000256" key="10">
    <source>
        <dbReference type="HAMAP-Rule" id="MF_00172"/>
    </source>
</evidence>
<feature type="binding site" evidence="10">
    <location>
        <begin position="540"/>
        <end position="541"/>
    </location>
    <ligand>
        <name>5-methyltetrahydropteroyltri-L-glutamate</name>
        <dbReference type="ChEBI" id="CHEBI:58207"/>
    </ligand>
</feature>
<dbReference type="SUPFAM" id="SSF51726">
    <property type="entry name" value="UROD/MetE-like"/>
    <property type="match status" value="2"/>
</dbReference>
<comment type="catalytic activity">
    <reaction evidence="10">
        <text>5-methyltetrahydropteroyltri-L-glutamate + L-homocysteine = tetrahydropteroyltri-L-glutamate + L-methionine</text>
        <dbReference type="Rhea" id="RHEA:21196"/>
        <dbReference type="ChEBI" id="CHEBI:57844"/>
        <dbReference type="ChEBI" id="CHEBI:58140"/>
        <dbReference type="ChEBI" id="CHEBI:58199"/>
        <dbReference type="ChEBI" id="CHEBI:58207"/>
        <dbReference type="EC" id="2.1.1.14"/>
    </reaction>
</comment>
<feature type="binding site" evidence="10">
    <location>
        <position position="509"/>
    </location>
    <ligand>
        <name>L-homocysteine</name>
        <dbReference type="ChEBI" id="CHEBI:58199"/>
    </ligand>
</feature>
<feature type="binding site" evidence="10">
    <location>
        <position position="509"/>
    </location>
    <ligand>
        <name>L-methionine</name>
        <dbReference type="ChEBI" id="CHEBI:57844"/>
    </ligand>
</feature>
<feature type="binding site" evidence="10">
    <location>
        <position position="132"/>
    </location>
    <ligand>
        <name>5-methyltetrahydropteroyltri-L-glutamate</name>
        <dbReference type="ChEBI" id="CHEBI:58207"/>
    </ligand>
</feature>
<dbReference type="CDD" id="cd03312">
    <property type="entry name" value="CIMS_N_terminal_like"/>
    <property type="match status" value="1"/>
</dbReference>
<dbReference type="Pfam" id="PF08267">
    <property type="entry name" value="Meth_synt_1"/>
    <property type="match status" value="1"/>
</dbReference>
<dbReference type="InterPro" id="IPR013215">
    <property type="entry name" value="Cbl-indep_Met_Synth_N"/>
</dbReference>
<dbReference type="NCBIfam" id="NF003556">
    <property type="entry name" value="PRK05222.1"/>
    <property type="match status" value="1"/>
</dbReference>
<feature type="binding site" evidence="10">
    <location>
        <position position="624"/>
    </location>
    <ligand>
        <name>L-homocysteine</name>
        <dbReference type="ChEBI" id="CHEBI:58199"/>
    </ligand>
</feature>
<feature type="binding site" evidence="10">
    <location>
        <position position="666"/>
    </location>
    <ligand>
        <name>Zn(2+)</name>
        <dbReference type="ChEBI" id="CHEBI:29105"/>
        <note>catalytic</note>
    </ligand>
</feature>
<keyword evidence="4 10" id="KW-0489">Methyltransferase</keyword>
<feature type="binding site" evidence="10">
    <location>
        <position position="630"/>
    </location>
    <ligand>
        <name>5-methyltetrahydropteroyltri-L-glutamate</name>
        <dbReference type="ChEBI" id="CHEBI:58207"/>
    </ligand>
</feature>
<feature type="domain" description="Cobalamin-independent methionine synthase MetE N-terminal" evidence="12">
    <location>
        <begin position="6"/>
        <end position="335"/>
    </location>
</feature>
<evidence type="ECO:0000256" key="3">
    <source>
        <dbReference type="ARBA" id="ARBA00009553"/>
    </source>
</evidence>
<feature type="binding site" evidence="10">
    <location>
        <position position="668"/>
    </location>
    <ligand>
        <name>Zn(2+)</name>
        <dbReference type="ChEBI" id="CHEBI:29105"/>
        <note>catalytic</note>
    </ligand>
</feature>
<feature type="domain" description="Cobalamin-independent methionine synthase MetE C-terminal/archaeal" evidence="11">
    <location>
        <begin position="451"/>
        <end position="773"/>
    </location>
</feature>
<dbReference type="RefSeq" id="WP_264515820.1">
    <property type="nucleotide sequence ID" value="NZ_JAPDDR010000013.1"/>
</dbReference>
<evidence type="ECO:0000259" key="11">
    <source>
        <dbReference type="Pfam" id="PF01717"/>
    </source>
</evidence>
<evidence type="ECO:0000313" key="13">
    <source>
        <dbReference type="EMBL" id="MCW1916250.1"/>
    </source>
</evidence>
<evidence type="ECO:0000313" key="14">
    <source>
        <dbReference type="Proteomes" id="UP001165653"/>
    </source>
</evidence>
<keyword evidence="5 10" id="KW-0028">Amino-acid biosynthesis</keyword>